<feature type="compositionally biased region" description="Pro residues" evidence="1">
    <location>
        <begin position="178"/>
        <end position="188"/>
    </location>
</feature>
<feature type="region of interest" description="Disordered" evidence="1">
    <location>
        <begin position="87"/>
        <end position="250"/>
    </location>
</feature>
<feature type="transmembrane region" description="Helical" evidence="2">
    <location>
        <begin position="27"/>
        <end position="51"/>
    </location>
</feature>
<evidence type="ECO:0000313" key="4">
    <source>
        <dbReference type="Proteomes" id="UP000249829"/>
    </source>
</evidence>
<evidence type="ECO:0000256" key="2">
    <source>
        <dbReference type="SAM" id="Phobius"/>
    </source>
</evidence>
<feature type="compositionally biased region" description="Basic and acidic residues" evidence="1">
    <location>
        <begin position="118"/>
        <end position="137"/>
    </location>
</feature>
<feature type="compositionally biased region" description="Basic and acidic residues" evidence="1">
    <location>
        <begin position="162"/>
        <end position="172"/>
    </location>
</feature>
<proteinExistence type="predicted"/>
<organism evidence="3 4">
    <name type="scientific">Aspergillus violaceofuscus (strain CBS 115571)</name>
    <dbReference type="NCBI Taxonomy" id="1450538"/>
    <lineage>
        <taxon>Eukaryota</taxon>
        <taxon>Fungi</taxon>
        <taxon>Dikarya</taxon>
        <taxon>Ascomycota</taxon>
        <taxon>Pezizomycotina</taxon>
        <taxon>Eurotiomycetes</taxon>
        <taxon>Eurotiomycetidae</taxon>
        <taxon>Eurotiales</taxon>
        <taxon>Aspergillaceae</taxon>
        <taxon>Aspergillus</taxon>
    </lineage>
</organism>
<reference evidence="3 4" key="1">
    <citation type="submission" date="2018-02" db="EMBL/GenBank/DDBJ databases">
        <title>The genomes of Aspergillus section Nigri reveals drivers in fungal speciation.</title>
        <authorList>
            <consortium name="DOE Joint Genome Institute"/>
            <person name="Vesth T.C."/>
            <person name="Nybo J."/>
            <person name="Theobald S."/>
            <person name="Brandl J."/>
            <person name="Frisvad J.C."/>
            <person name="Nielsen K.F."/>
            <person name="Lyhne E.K."/>
            <person name="Kogle M.E."/>
            <person name="Kuo A."/>
            <person name="Riley R."/>
            <person name="Clum A."/>
            <person name="Nolan M."/>
            <person name="Lipzen A."/>
            <person name="Salamov A."/>
            <person name="Henrissat B."/>
            <person name="Wiebenga A."/>
            <person name="De vries R.P."/>
            <person name="Grigoriev I.V."/>
            <person name="Mortensen U.H."/>
            <person name="Andersen M.R."/>
            <person name="Baker S.E."/>
        </authorList>
    </citation>
    <scope>NUCLEOTIDE SEQUENCE [LARGE SCALE GENOMIC DNA]</scope>
    <source>
        <strain evidence="3 4">CBS 115571</strain>
    </source>
</reference>
<evidence type="ECO:0000313" key="3">
    <source>
        <dbReference type="EMBL" id="PYI21882.1"/>
    </source>
</evidence>
<dbReference type="OMA" id="PANDSHD"/>
<name>A0A2V5HHA8_ASPV1</name>
<keyword evidence="2" id="KW-0472">Membrane</keyword>
<dbReference type="AlphaFoldDB" id="A0A2V5HHA8"/>
<dbReference type="Proteomes" id="UP000249829">
    <property type="component" value="Unassembled WGS sequence"/>
</dbReference>
<keyword evidence="4" id="KW-1185">Reference proteome</keyword>
<evidence type="ECO:0000256" key="1">
    <source>
        <dbReference type="SAM" id="MobiDB-lite"/>
    </source>
</evidence>
<feature type="compositionally biased region" description="Polar residues" evidence="1">
    <location>
        <begin position="139"/>
        <end position="155"/>
    </location>
</feature>
<sequence length="250" mass="27972">MRIIMLQNMTETGSRPSTREAKMNGNVVIIAILLSLLLSIIIGAYLFSVWWSKQLHGQSVRRREGARELVTLTHSNARANGRRWVEVRVREPGNPRTNSPGPALTKFQHTATQNPPRPEGERNKDNRVDTLRNDHQWGSHANNNGRVETQNNNNEWDPPANDSHDNDAHRLWNDAPAHPSPQPSPPKSWHPDQEPELTQAVHNMFGGRASGHKNSRAASRVGSNRPDQGAAAGGEWEGTANDKRVDDSQW</sequence>
<keyword evidence="2" id="KW-0812">Transmembrane</keyword>
<protein>
    <submittedName>
        <fullName evidence="3">Uncharacterized protein</fullName>
    </submittedName>
</protein>
<gene>
    <name evidence="3" type="ORF">BO99DRAFT_52549</name>
</gene>
<keyword evidence="2" id="KW-1133">Transmembrane helix</keyword>
<feature type="compositionally biased region" description="Basic and acidic residues" evidence="1">
    <location>
        <begin position="240"/>
        <end position="250"/>
    </location>
</feature>
<dbReference type="EMBL" id="KZ825114">
    <property type="protein sequence ID" value="PYI21882.1"/>
    <property type="molecule type" value="Genomic_DNA"/>
</dbReference>
<accession>A0A2V5HHA8</accession>